<reference evidence="7 8" key="1">
    <citation type="submission" date="2023-07" db="EMBL/GenBank/DDBJ databases">
        <title>Description of novel actinomycetes strains, isolated from tidal flat sediment.</title>
        <authorList>
            <person name="Lu C."/>
        </authorList>
    </citation>
    <scope>NUCLEOTIDE SEQUENCE [LARGE SCALE GENOMIC DNA]</scope>
    <source>
        <strain evidence="7 8">SYSU T00b441</strain>
    </source>
</reference>
<keyword evidence="8" id="KW-1185">Reference proteome</keyword>
<comment type="caution">
    <text evidence="7">The sequence shown here is derived from an EMBL/GenBank/DDBJ whole genome shotgun (WGS) entry which is preliminary data.</text>
</comment>
<dbReference type="Pfam" id="PF00208">
    <property type="entry name" value="ELFV_dehydrog"/>
    <property type="match status" value="1"/>
</dbReference>
<dbReference type="InterPro" id="IPR006097">
    <property type="entry name" value="Glu/Leu/Phe/Val/Trp_DH_dimer"/>
</dbReference>
<dbReference type="InterPro" id="IPR046346">
    <property type="entry name" value="Aminoacid_DH-like_N_sf"/>
</dbReference>
<evidence type="ECO:0000256" key="4">
    <source>
        <dbReference type="RuleBase" id="RU004417"/>
    </source>
</evidence>
<evidence type="ECO:0000256" key="1">
    <source>
        <dbReference type="ARBA" id="ARBA00006382"/>
    </source>
</evidence>
<evidence type="ECO:0000256" key="2">
    <source>
        <dbReference type="ARBA" id="ARBA00023002"/>
    </source>
</evidence>
<dbReference type="InterPro" id="IPR036291">
    <property type="entry name" value="NAD(P)-bd_dom_sf"/>
</dbReference>
<dbReference type="SUPFAM" id="SSF53223">
    <property type="entry name" value="Aminoacid dehydrogenase-like, N-terminal domain"/>
    <property type="match status" value="1"/>
</dbReference>
<dbReference type="Gene3D" id="3.40.50.10860">
    <property type="entry name" value="Leucine Dehydrogenase, chain A, domain 1"/>
    <property type="match status" value="1"/>
</dbReference>
<protein>
    <recommendedName>
        <fullName evidence="3">Glutamate dehydrogenase</fullName>
    </recommendedName>
</protein>
<dbReference type="PRINTS" id="PR00082">
    <property type="entry name" value="GLFDHDRGNASE"/>
</dbReference>
<accession>A0ABT9DCC2</accession>
<dbReference type="InterPro" id="IPR006096">
    <property type="entry name" value="Glu/Leu/Phe/Val/Trp_DH_C"/>
</dbReference>
<keyword evidence="2 3" id="KW-0560">Oxidoreductase</keyword>
<dbReference type="PROSITE" id="PS00074">
    <property type="entry name" value="GLFV_DEHYDROGENASE"/>
    <property type="match status" value="1"/>
</dbReference>
<dbReference type="Gene3D" id="3.40.50.720">
    <property type="entry name" value="NAD(P)-binding Rossmann-like Domain"/>
    <property type="match status" value="1"/>
</dbReference>
<dbReference type="Proteomes" id="UP001232536">
    <property type="component" value="Unassembled WGS sequence"/>
</dbReference>
<dbReference type="PANTHER" id="PTHR11606:SF13">
    <property type="entry name" value="GLUTAMATE DEHYDROGENASE 1, MITOCHONDRIAL"/>
    <property type="match status" value="1"/>
</dbReference>
<dbReference type="SUPFAM" id="SSF51735">
    <property type="entry name" value="NAD(P)-binding Rossmann-fold domains"/>
    <property type="match status" value="1"/>
</dbReference>
<dbReference type="Pfam" id="PF02812">
    <property type="entry name" value="ELFV_dehydrog_N"/>
    <property type="match status" value="1"/>
</dbReference>
<dbReference type="GO" id="GO:0016491">
    <property type="term" value="F:oxidoreductase activity"/>
    <property type="evidence" value="ECO:0007669"/>
    <property type="project" value="UniProtKB-KW"/>
</dbReference>
<gene>
    <name evidence="7" type="ORF">Q6348_15120</name>
</gene>
<evidence type="ECO:0000256" key="5">
    <source>
        <dbReference type="SAM" id="MobiDB-lite"/>
    </source>
</evidence>
<evidence type="ECO:0000259" key="6">
    <source>
        <dbReference type="SMART" id="SM00839"/>
    </source>
</evidence>
<dbReference type="EMBL" id="JAUQYP010000002">
    <property type="protein sequence ID" value="MDO8108527.1"/>
    <property type="molecule type" value="Genomic_DNA"/>
</dbReference>
<feature type="region of interest" description="Disordered" evidence="5">
    <location>
        <begin position="1"/>
        <end position="23"/>
    </location>
</feature>
<comment type="similarity">
    <text evidence="1 3 4">Belongs to the Glu/Leu/Phe/Val dehydrogenases family.</text>
</comment>
<organism evidence="7 8">
    <name type="scientific">Actinotalea lenta</name>
    <dbReference type="NCBI Taxonomy" id="3064654"/>
    <lineage>
        <taxon>Bacteria</taxon>
        <taxon>Bacillati</taxon>
        <taxon>Actinomycetota</taxon>
        <taxon>Actinomycetes</taxon>
        <taxon>Micrococcales</taxon>
        <taxon>Cellulomonadaceae</taxon>
        <taxon>Actinotalea</taxon>
    </lineage>
</organism>
<evidence type="ECO:0000313" key="8">
    <source>
        <dbReference type="Proteomes" id="UP001232536"/>
    </source>
</evidence>
<name>A0ABT9DCC2_9CELL</name>
<dbReference type="CDD" id="cd01076">
    <property type="entry name" value="NAD_bind_1_Glu_DH"/>
    <property type="match status" value="1"/>
</dbReference>
<dbReference type="SMART" id="SM00839">
    <property type="entry name" value="ELFV_dehydrog"/>
    <property type="match status" value="1"/>
</dbReference>
<sequence length="441" mass="47386">MSDTSATDPTHEPVAVRESTVSPLVPDRVTGPLATALSQLEGAIQRLGYDPGMHMMLASPRREIHVAIPLRRDDGTTELFHGYRVQHNISRGPGKGGLRYHPAVDIDEVRALAMWMTWKCALVELPYGGAKGGVSIDPRHYSASELERVTRRYTSEIMPMIGPEHDIMAPDIGTDEQTMAWVMDTFSVNRGHTIPAVVTGKPLQVGGSLGRATATSRGVVHSTRAALREAGLDLADVRVAVQGFGKVGGPAASMYAEAGARVEAVSDENGGVHREGGLDLPRLREHVAATGTVVGFDGGDPIGNDDLLTLDVDVLVPAAVEHVLHAQNAGDVKARWVVEGANGPTTGEADAMLTERGVTVVPDILANAGGVVVSYFEWVQAQQAYWWTEAEIEQRLADRMAQAYAQVAETSRRENLSLRDGALLLSVRRVAEAHQIRGLYP</sequence>
<evidence type="ECO:0000256" key="3">
    <source>
        <dbReference type="PIRNR" id="PIRNR000185"/>
    </source>
</evidence>
<dbReference type="PANTHER" id="PTHR11606">
    <property type="entry name" value="GLUTAMATE DEHYDROGENASE"/>
    <property type="match status" value="1"/>
</dbReference>
<dbReference type="InterPro" id="IPR006095">
    <property type="entry name" value="Glu/Leu/Phe/Val/Trp_DH"/>
</dbReference>
<dbReference type="InterPro" id="IPR033922">
    <property type="entry name" value="NAD_bind_Glu_DH"/>
</dbReference>
<dbReference type="RefSeq" id="WP_304602223.1">
    <property type="nucleotide sequence ID" value="NZ_JAUQYO010000001.1"/>
</dbReference>
<feature type="domain" description="Glutamate/phenylalanine/leucine/valine/L-tryptophan dehydrogenase C-terminal" evidence="6">
    <location>
        <begin position="208"/>
        <end position="438"/>
    </location>
</feature>
<proteinExistence type="inferred from homology"/>
<dbReference type="InterPro" id="IPR033524">
    <property type="entry name" value="Glu/Leu/Phe/Val_DH_AS"/>
</dbReference>
<evidence type="ECO:0000313" key="7">
    <source>
        <dbReference type="EMBL" id="MDO8108527.1"/>
    </source>
</evidence>
<dbReference type="PIRSF" id="PIRSF000185">
    <property type="entry name" value="Glu_DH"/>
    <property type="match status" value="1"/>
</dbReference>
<dbReference type="InterPro" id="IPR014362">
    <property type="entry name" value="Glu_DH"/>
</dbReference>